<name>A0A0K2T115_LEPSM</name>
<sequence length="253" mass="28304">FKKDCYISYEATKIVHPVRICRNVPVKDCSIKGPIECVDVFETICSSFPIEDDLVAIHSQIQEPECHTEMVNTCSEDENDGTVSELCGEYPKQTCKYPKAVSSRLRTDSKCQQESKRVCGPAPCSVKYTNICINKNKTIVQDIPKESCNILPKKVCKNVTKLIPSLKTKFTCMEIPKEVCSQIPNHKKVTNTKVKKICKMTSGAWRPYGPWSPCSVSCGNGTQERRRKCNKEGKCRGFSSETRICSGPSCANL</sequence>
<dbReference type="EMBL" id="HACA01002363">
    <property type="protein sequence ID" value="CDW19724.1"/>
    <property type="molecule type" value="Transcribed_RNA"/>
</dbReference>
<dbReference type="SMART" id="SM00209">
    <property type="entry name" value="TSP1"/>
    <property type="match status" value="1"/>
</dbReference>
<dbReference type="OrthoDB" id="5855429at2759"/>
<dbReference type="InterPro" id="IPR036383">
    <property type="entry name" value="TSP1_rpt_sf"/>
</dbReference>
<gene>
    <name evidence="1" type="primary">BAI2</name>
</gene>
<evidence type="ECO:0000313" key="1">
    <source>
        <dbReference type="EMBL" id="CDW19724.1"/>
    </source>
</evidence>
<dbReference type="PROSITE" id="PS50092">
    <property type="entry name" value="TSP1"/>
    <property type="match status" value="1"/>
</dbReference>
<accession>A0A0K2T115</accession>
<protein>
    <submittedName>
        <fullName evidence="1">Brainspecific angiogenesis inhibitor 2 [Sorex araneus]</fullName>
    </submittedName>
</protein>
<dbReference type="InterPro" id="IPR000884">
    <property type="entry name" value="TSP1_rpt"/>
</dbReference>
<organism evidence="1">
    <name type="scientific">Lepeophtheirus salmonis</name>
    <name type="common">Salmon louse</name>
    <name type="synonym">Caligus salmonis</name>
    <dbReference type="NCBI Taxonomy" id="72036"/>
    <lineage>
        <taxon>Eukaryota</taxon>
        <taxon>Metazoa</taxon>
        <taxon>Ecdysozoa</taxon>
        <taxon>Arthropoda</taxon>
        <taxon>Crustacea</taxon>
        <taxon>Multicrustacea</taxon>
        <taxon>Hexanauplia</taxon>
        <taxon>Copepoda</taxon>
        <taxon>Siphonostomatoida</taxon>
        <taxon>Caligidae</taxon>
        <taxon>Lepeophtheirus</taxon>
    </lineage>
</organism>
<dbReference type="AlphaFoldDB" id="A0A0K2T115"/>
<proteinExistence type="predicted"/>
<dbReference type="SUPFAM" id="SSF82895">
    <property type="entry name" value="TSP-1 type 1 repeat"/>
    <property type="match status" value="1"/>
</dbReference>
<reference evidence="1" key="1">
    <citation type="submission" date="2014-05" db="EMBL/GenBank/DDBJ databases">
        <authorList>
            <person name="Chronopoulou M."/>
        </authorList>
    </citation>
    <scope>NUCLEOTIDE SEQUENCE</scope>
    <source>
        <tissue evidence="1">Whole organism</tissue>
    </source>
</reference>
<dbReference type="Gene3D" id="2.20.100.10">
    <property type="entry name" value="Thrombospondin type-1 (TSP1) repeat"/>
    <property type="match status" value="1"/>
</dbReference>
<dbReference type="Pfam" id="PF00090">
    <property type="entry name" value="TSP_1"/>
    <property type="match status" value="1"/>
</dbReference>
<feature type="non-terminal residue" evidence="1">
    <location>
        <position position="1"/>
    </location>
</feature>